<dbReference type="Gene3D" id="1.10.3020.10">
    <property type="entry name" value="alpha-amino acid ester hydrolase ( Helical cap domain)"/>
    <property type="match status" value="1"/>
</dbReference>
<feature type="signal peptide" evidence="3">
    <location>
        <begin position="1"/>
        <end position="29"/>
    </location>
</feature>
<evidence type="ECO:0000313" key="6">
    <source>
        <dbReference type="Proteomes" id="UP000614047"/>
    </source>
</evidence>
<comment type="caution">
    <text evidence="5">The sequence shown here is derived from an EMBL/GenBank/DDBJ whole genome shotgun (WGS) entry which is preliminary data.</text>
</comment>
<dbReference type="InterPro" id="IPR008979">
    <property type="entry name" value="Galactose-bd-like_sf"/>
</dbReference>
<dbReference type="SMART" id="SM00939">
    <property type="entry name" value="PepX_C"/>
    <property type="match status" value="1"/>
</dbReference>
<dbReference type="PANTHER" id="PTHR43056:SF10">
    <property type="entry name" value="COCE_NOND FAMILY, PUTATIVE (AFU_ORTHOLOGUE AFUA_7G00600)-RELATED"/>
    <property type="match status" value="1"/>
</dbReference>
<dbReference type="GO" id="GO:0008239">
    <property type="term" value="F:dipeptidyl-peptidase activity"/>
    <property type="evidence" value="ECO:0007669"/>
    <property type="project" value="InterPro"/>
</dbReference>
<feature type="region of interest" description="Disordered" evidence="2">
    <location>
        <begin position="422"/>
        <end position="482"/>
    </location>
</feature>
<dbReference type="PANTHER" id="PTHR43056">
    <property type="entry name" value="PEPTIDASE S9 PROLYL OLIGOPEPTIDASE"/>
    <property type="match status" value="1"/>
</dbReference>
<evidence type="ECO:0000256" key="1">
    <source>
        <dbReference type="ARBA" id="ARBA00022801"/>
    </source>
</evidence>
<accession>A0A931DFV8</accession>
<evidence type="ECO:0000259" key="4">
    <source>
        <dbReference type="SMART" id="SM00939"/>
    </source>
</evidence>
<dbReference type="AlphaFoldDB" id="A0A931DFV8"/>
<dbReference type="Pfam" id="PF08530">
    <property type="entry name" value="PepX_C"/>
    <property type="match status" value="1"/>
</dbReference>
<dbReference type="SUPFAM" id="SSF49785">
    <property type="entry name" value="Galactose-binding domain-like"/>
    <property type="match status" value="1"/>
</dbReference>
<dbReference type="Gene3D" id="2.60.120.260">
    <property type="entry name" value="Galactose-binding domain-like"/>
    <property type="match status" value="1"/>
</dbReference>
<dbReference type="RefSeq" id="WP_197012842.1">
    <property type="nucleotide sequence ID" value="NZ_BAABES010000016.1"/>
</dbReference>
<feature type="chain" id="PRO_5037152171" evidence="3">
    <location>
        <begin position="30"/>
        <end position="653"/>
    </location>
</feature>
<evidence type="ECO:0000313" key="5">
    <source>
        <dbReference type="EMBL" id="MBG6090374.1"/>
    </source>
</evidence>
<organism evidence="5 6">
    <name type="scientific">Actinomadura viridis</name>
    <dbReference type="NCBI Taxonomy" id="58110"/>
    <lineage>
        <taxon>Bacteria</taxon>
        <taxon>Bacillati</taxon>
        <taxon>Actinomycetota</taxon>
        <taxon>Actinomycetes</taxon>
        <taxon>Streptosporangiales</taxon>
        <taxon>Thermomonosporaceae</taxon>
        <taxon>Actinomadura</taxon>
    </lineage>
</organism>
<dbReference type="Pfam" id="PF02129">
    <property type="entry name" value="Peptidase_S15"/>
    <property type="match status" value="1"/>
</dbReference>
<dbReference type="InterPro" id="IPR000383">
    <property type="entry name" value="Xaa-Pro-like_dom"/>
</dbReference>
<keyword evidence="6" id="KW-1185">Reference proteome</keyword>
<feature type="compositionally biased region" description="Low complexity" evidence="2">
    <location>
        <begin position="435"/>
        <end position="448"/>
    </location>
</feature>
<keyword evidence="3" id="KW-0732">Signal</keyword>
<keyword evidence="1 5" id="KW-0378">Hydrolase</keyword>
<dbReference type="InterPro" id="IPR005674">
    <property type="entry name" value="CocE/Ser_esterase"/>
</dbReference>
<dbReference type="NCBIfam" id="TIGR00976">
    <property type="entry name" value="CocE_NonD"/>
    <property type="match status" value="1"/>
</dbReference>
<dbReference type="InterPro" id="IPR050585">
    <property type="entry name" value="Xaa-Pro_dipeptidyl-ppase/CocE"/>
</dbReference>
<dbReference type="Proteomes" id="UP000614047">
    <property type="component" value="Unassembled WGS sequence"/>
</dbReference>
<sequence>MARPRSRRGRALAAGGAAALVLSAYTVQAARPTVSAARQAGPCAVDKQADVPDRMRDGTVLMADVYKPRTSEKVPVVLMRTQYGKNGPPNQPNRFLSPAWLAAQCYIVVVEDVRGQYASKGTFYEFHQDLDDGYDSVEWAARLPGSNGRVGMYGSSYVGATQWLAAQKLPPSLKTIVPMNTSSDYFEGWTYEGGAFRLGFVENWSMETIVPSAAANRGDTALAEQLKKDYLDIAKWMTYRPYRKFPPYKPEDPRVAPYFFDWIEHSTNDRYWSDIAPERHHSRIKLPVLHLEGWYDSFLDGGIRNFTGMTANGGSPEARAGQRLVIGPWDHQTWSRVPKERYVPAPMLSAIGPAGDYPLDEVMVAWYDHFLKGRDNGVSNGRPTVDYFEMGSNVWRRSPSWPLPGTRYTKYYLASEGHAASILGDGRLTTERPGSEPGTEPGTEPGSGQKPDRYTYDPRNPVPSVGGHSCCENRGGQQGPYDQQTVEARPDVLVYTSPELTADTHVTGPISVELYASSTAPDTDWTAKLVDVAPDGTARNLNNGILRASFRESSTRPTPIRPGKVYKYTIKIWPTSNLFKAGHRIRLDISSSDFPQYAPNPNTGEKFGQSARVRTAHQTVLHDEKHPSSVTLPVVPADRVGPAYPKIPVTGVR</sequence>
<dbReference type="InterPro" id="IPR013736">
    <property type="entry name" value="Xaa-Pro_dipept_C"/>
</dbReference>
<dbReference type="SUPFAM" id="SSF53474">
    <property type="entry name" value="alpha/beta-Hydrolases"/>
    <property type="match status" value="1"/>
</dbReference>
<evidence type="ECO:0000256" key="3">
    <source>
        <dbReference type="SAM" id="SignalP"/>
    </source>
</evidence>
<feature type="domain" description="Xaa-Pro dipeptidyl-peptidase C-terminal" evidence="4">
    <location>
        <begin position="364"/>
        <end position="631"/>
    </location>
</feature>
<dbReference type="InterPro" id="IPR029058">
    <property type="entry name" value="AB_hydrolase_fold"/>
</dbReference>
<protein>
    <submittedName>
        <fullName evidence="5">CocE/NonD family hydrolase</fullName>
    </submittedName>
</protein>
<name>A0A931DFV8_9ACTN</name>
<gene>
    <name evidence="5" type="ORF">IW256_004487</name>
</gene>
<proteinExistence type="predicted"/>
<dbReference type="Gene3D" id="3.40.50.1820">
    <property type="entry name" value="alpha/beta hydrolase"/>
    <property type="match status" value="1"/>
</dbReference>
<reference evidence="5" key="1">
    <citation type="submission" date="2020-11" db="EMBL/GenBank/DDBJ databases">
        <title>Sequencing the genomes of 1000 actinobacteria strains.</title>
        <authorList>
            <person name="Klenk H.-P."/>
        </authorList>
    </citation>
    <scope>NUCLEOTIDE SEQUENCE</scope>
    <source>
        <strain evidence="5">DSM 43175</strain>
    </source>
</reference>
<dbReference type="EMBL" id="JADOUA010000001">
    <property type="protein sequence ID" value="MBG6090374.1"/>
    <property type="molecule type" value="Genomic_DNA"/>
</dbReference>
<evidence type="ECO:0000256" key="2">
    <source>
        <dbReference type="SAM" id="MobiDB-lite"/>
    </source>
</evidence>